<accession>G5BRR2</accession>
<evidence type="ECO:0000313" key="11">
    <source>
        <dbReference type="Proteomes" id="UP000006813"/>
    </source>
</evidence>
<dbReference type="InterPro" id="IPR000276">
    <property type="entry name" value="GPCR_Rhodpsn"/>
</dbReference>
<keyword evidence="5 8" id="KW-0472">Membrane</keyword>
<dbReference type="PRINTS" id="PR00237">
    <property type="entry name" value="GPCRRHODOPSN"/>
</dbReference>
<proteinExistence type="predicted"/>
<name>G5BRR2_HETGA</name>
<dbReference type="STRING" id="10181.G5BRR2"/>
<keyword evidence="4" id="KW-0297">G-protein coupled receptor</keyword>
<keyword evidence="7" id="KW-0807">Transducer</keyword>
<evidence type="ECO:0000256" key="4">
    <source>
        <dbReference type="ARBA" id="ARBA00023040"/>
    </source>
</evidence>
<evidence type="ECO:0000256" key="6">
    <source>
        <dbReference type="ARBA" id="ARBA00023170"/>
    </source>
</evidence>
<reference evidence="10 11" key="1">
    <citation type="journal article" date="2011" name="Nature">
        <title>Genome sequencing reveals insights into physiology and longevity of the naked mole rat.</title>
        <authorList>
            <person name="Kim E.B."/>
            <person name="Fang X."/>
            <person name="Fushan A.A."/>
            <person name="Huang Z."/>
            <person name="Lobanov A.V."/>
            <person name="Han L."/>
            <person name="Marino S.M."/>
            <person name="Sun X."/>
            <person name="Turanov A.A."/>
            <person name="Yang P."/>
            <person name="Yim S.H."/>
            <person name="Zhao X."/>
            <person name="Kasaikina M.V."/>
            <person name="Stoletzki N."/>
            <person name="Peng C."/>
            <person name="Polak P."/>
            <person name="Xiong Z."/>
            <person name="Kiezun A."/>
            <person name="Zhu Y."/>
            <person name="Chen Y."/>
            <person name="Kryukov G.V."/>
            <person name="Zhang Q."/>
            <person name="Peshkin L."/>
            <person name="Yang L."/>
            <person name="Bronson R.T."/>
            <person name="Buffenstein R."/>
            <person name="Wang B."/>
            <person name="Han C."/>
            <person name="Li Q."/>
            <person name="Chen L."/>
            <person name="Zhao W."/>
            <person name="Sunyaev S.R."/>
            <person name="Park T.J."/>
            <person name="Zhang G."/>
            <person name="Wang J."/>
            <person name="Gladyshev V.N."/>
        </authorList>
    </citation>
    <scope>NUCLEOTIDE SEQUENCE [LARGE SCALE GENOMIC DNA]</scope>
</reference>
<evidence type="ECO:0000313" key="10">
    <source>
        <dbReference type="EMBL" id="EHB11973.1"/>
    </source>
</evidence>
<dbReference type="AlphaFoldDB" id="G5BRR2"/>
<sequence>MDSPGADPTESVCEYTLPEDRSLVFHMQVICFTKNMKFKNQTAVSGFLLLGLTDDPELQPVILSLFLALYLVTFLGNLVVILAFSSDSHLHTPMYFFLSSLSFTDICISTTTIPKMLVNIQSQDQSIIYTGCISQITFALTFAGLESCLF</sequence>
<evidence type="ECO:0000256" key="2">
    <source>
        <dbReference type="ARBA" id="ARBA00022692"/>
    </source>
</evidence>
<feature type="transmembrane region" description="Helical" evidence="8">
    <location>
        <begin position="61"/>
        <end position="83"/>
    </location>
</feature>
<feature type="transmembrane region" description="Helical" evidence="8">
    <location>
        <begin position="126"/>
        <end position="145"/>
    </location>
</feature>
<dbReference type="Gene3D" id="1.20.1070.10">
    <property type="entry name" value="Rhodopsin 7-helix transmembrane proteins"/>
    <property type="match status" value="1"/>
</dbReference>
<dbReference type="InParanoid" id="G5BRR2"/>
<gene>
    <name evidence="10" type="ORF">GW7_05676</name>
</gene>
<evidence type="ECO:0000256" key="8">
    <source>
        <dbReference type="SAM" id="Phobius"/>
    </source>
</evidence>
<evidence type="ECO:0000256" key="7">
    <source>
        <dbReference type="ARBA" id="ARBA00023224"/>
    </source>
</evidence>
<organism evidence="10 11">
    <name type="scientific">Heterocephalus glaber</name>
    <name type="common">Naked mole rat</name>
    <dbReference type="NCBI Taxonomy" id="10181"/>
    <lineage>
        <taxon>Eukaryota</taxon>
        <taxon>Metazoa</taxon>
        <taxon>Chordata</taxon>
        <taxon>Craniata</taxon>
        <taxon>Vertebrata</taxon>
        <taxon>Euteleostomi</taxon>
        <taxon>Mammalia</taxon>
        <taxon>Eutheria</taxon>
        <taxon>Euarchontoglires</taxon>
        <taxon>Glires</taxon>
        <taxon>Rodentia</taxon>
        <taxon>Hystricomorpha</taxon>
        <taxon>Bathyergidae</taxon>
        <taxon>Heterocephalus</taxon>
    </lineage>
</organism>
<dbReference type="GO" id="GO:0016020">
    <property type="term" value="C:membrane"/>
    <property type="evidence" value="ECO:0007669"/>
    <property type="project" value="UniProtKB-SubCell"/>
</dbReference>
<evidence type="ECO:0000259" key="9">
    <source>
        <dbReference type="PROSITE" id="PS50262"/>
    </source>
</evidence>
<dbReference type="Pfam" id="PF13853">
    <property type="entry name" value="7tm_4"/>
    <property type="match status" value="1"/>
</dbReference>
<protein>
    <submittedName>
        <fullName evidence="10">Olfactory receptor 7G2</fullName>
    </submittedName>
</protein>
<dbReference type="SUPFAM" id="SSF81321">
    <property type="entry name" value="Family A G protein-coupled receptor-like"/>
    <property type="match status" value="1"/>
</dbReference>
<dbReference type="GO" id="GO:0004984">
    <property type="term" value="F:olfactory receptor activity"/>
    <property type="evidence" value="ECO:0007669"/>
    <property type="project" value="InterPro"/>
</dbReference>
<dbReference type="Proteomes" id="UP000006813">
    <property type="component" value="Unassembled WGS sequence"/>
</dbReference>
<feature type="transmembrane region" description="Helical" evidence="8">
    <location>
        <begin position="95"/>
        <end position="114"/>
    </location>
</feature>
<keyword evidence="6 10" id="KW-0675">Receptor</keyword>
<feature type="domain" description="G-protein coupled receptors family 1 profile" evidence="9">
    <location>
        <begin position="76"/>
        <end position="150"/>
    </location>
</feature>
<keyword evidence="2 8" id="KW-0812">Transmembrane</keyword>
<dbReference type="InterPro" id="IPR000725">
    <property type="entry name" value="Olfact_rcpt"/>
</dbReference>
<evidence type="ECO:0000256" key="1">
    <source>
        <dbReference type="ARBA" id="ARBA00004141"/>
    </source>
</evidence>
<dbReference type="InterPro" id="IPR017452">
    <property type="entry name" value="GPCR_Rhodpsn_7TM"/>
</dbReference>
<dbReference type="PANTHER" id="PTHR48001">
    <property type="entry name" value="OLFACTORY RECEPTOR"/>
    <property type="match status" value="1"/>
</dbReference>
<comment type="subcellular location">
    <subcellularLocation>
        <location evidence="1">Membrane</location>
        <topology evidence="1">Multi-pass membrane protein</topology>
    </subcellularLocation>
</comment>
<keyword evidence="3 8" id="KW-1133">Transmembrane helix</keyword>
<evidence type="ECO:0000256" key="3">
    <source>
        <dbReference type="ARBA" id="ARBA00022989"/>
    </source>
</evidence>
<dbReference type="PROSITE" id="PS50262">
    <property type="entry name" value="G_PROTEIN_RECEP_F1_2"/>
    <property type="match status" value="1"/>
</dbReference>
<dbReference type="GO" id="GO:0004930">
    <property type="term" value="F:G protein-coupled receptor activity"/>
    <property type="evidence" value="ECO:0007669"/>
    <property type="project" value="UniProtKB-KW"/>
</dbReference>
<dbReference type="EMBL" id="JH171557">
    <property type="protein sequence ID" value="EHB11973.1"/>
    <property type="molecule type" value="Genomic_DNA"/>
</dbReference>
<evidence type="ECO:0000256" key="5">
    <source>
        <dbReference type="ARBA" id="ARBA00023136"/>
    </source>
</evidence>